<proteinExistence type="predicted"/>
<dbReference type="PANTHER" id="PTHR31221">
    <property type="entry name" value="WRKY TRANSCRIPTION FACTOR PROTEIN 1-RELATED"/>
    <property type="match status" value="1"/>
</dbReference>
<dbReference type="InterPro" id="IPR003657">
    <property type="entry name" value="WRKY_dom"/>
</dbReference>
<keyword evidence="2" id="KW-0805">Transcription regulation</keyword>
<evidence type="ECO:0000313" key="8">
    <source>
        <dbReference type="EMBL" id="KAI5415561.1"/>
    </source>
</evidence>
<evidence type="ECO:0000256" key="1">
    <source>
        <dbReference type="ARBA" id="ARBA00004123"/>
    </source>
</evidence>
<evidence type="ECO:0000256" key="2">
    <source>
        <dbReference type="ARBA" id="ARBA00023015"/>
    </source>
</evidence>
<evidence type="ECO:0000313" key="9">
    <source>
        <dbReference type="Proteomes" id="UP001058974"/>
    </source>
</evidence>
<dbReference type="SUPFAM" id="SSF118290">
    <property type="entry name" value="WRKY DNA-binding domain"/>
    <property type="match status" value="1"/>
</dbReference>
<dbReference type="OrthoDB" id="1432975at2759"/>
<keyword evidence="5" id="KW-0539">Nucleus</keyword>
<dbReference type="Pfam" id="PF03106">
    <property type="entry name" value="WRKY"/>
    <property type="match status" value="1"/>
</dbReference>
<evidence type="ECO:0000256" key="3">
    <source>
        <dbReference type="ARBA" id="ARBA00023125"/>
    </source>
</evidence>
<dbReference type="PROSITE" id="PS50811">
    <property type="entry name" value="WRKY"/>
    <property type="match status" value="1"/>
</dbReference>
<evidence type="ECO:0000256" key="5">
    <source>
        <dbReference type="ARBA" id="ARBA00023242"/>
    </source>
</evidence>
<feature type="compositionally biased region" description="Basic residues" evidence="6">
    <location>
        <begin position="185"/>
        <end position="198"/>
    </location>
</feature>
<dbReference type="GO" id="GO:0043565">
    <property type="term" value="F:sequence-specific DNA binding"/>
    <property type="evidence" value="ECO:0007669"/>
    <property type="project" value="InterPro"/>
</dbReference>
<dbReference type="EMBL" id="JAMSHJ010000004">
    <property type="protein sequence ID" value="KAI5415561.1"/>
    <property type="molecule type" value="Genomic_DNA"/>
</dbReference>
<comment type="subcellular location">
    <subcellularLocation>
        <location evidence="1">Nucleus</location>
    </subcellularLocation>
</comment>
<dbReference type="Gramene" id="Psat04G0083600-T1">
    <property type="protein sequence ID" value="KAI5415561.1"/>
    <property type="gene ID" value="KIW84_040836"/>
</dbReference>
<dbReference type="InterPro" id="IPR044810">
    <property type="entry name" value="WRKY_plant"/>
</dbReference>
<feature type="domain" description="WRKY" evidence="7">
    <location>
        <begin position="208"/>
        <end position="260"/>
    </location>
</feature>
<evidence type="ECO:0000256" key="6">
    <source>
        <dbReference type="SAM" id="MobiDB-lite"/>
    </source>
</evidence>
<protein>
    <recommendedName>
        <fullName evidence="7">WRKY domain-containing protein</fullName>
    </recommendedName>
</protein>
<accession>A0A9D4XBD2</accession>
<dbReference type="Proteomes" id="UP001058974">
    <property type="component" value="Chromosome 4"/>
</dbReference>
<dbReference type="SMART" id="SM00774">
    <property type="entry name" value="WRKY"/>
    <property type="match status" value="1"/>
</dbReference>
<evidence type="ECO:0000256" key="4">
    <source>
        <dbReference type="ARBA" id="ARBA00023163"/>
    </source>
</evidence>
<comment type="caution">
    <text evidence="8">The sequence shown here is derived from an EMBL/GenBank/DDBJ whole genome shotgun (WGS) entry which is preliminary data.</text>
</comment>
<gene>
    <name evidence="8" type="ORF">KIW84_040836</name>
</gene>
<organism evidence="8 9">
    <name type="scientific">Pisum sativum</name>
    <name type="common">Garden pea</name>
    <name type="synonym">Lathyrus oleraceus</name>
    <dbReference type="NCBI Taxonomy" id="3888"/>
    <lineage>
        <taxon>Eukaryota</taxon>
        <taxon>Viridiplantae</taxon>
        <taxon>Streptophyta</taxon>
        <taxon>Embryophyta</taxon>
        <taxon>Tracheophyta</taxon>
        <taxon>Spermatophyta</taxon>
        <taxon>Magnoliopsida</taxon>
        <taxon>eudicotyledons</taxon>
        <taxon>Gunneridae</taxon>
        <taxon>Pentapetalae</taxon>
        <taxon>rosids</taxon>
        <taxon>fabids</taxon>
        <taxon>Fabales</taxon>
        <taxon>Fabaceae</taxon>
        <taxon>Papilionoideae</taxon>
        <taxon>50 kb inversion clade</taxon>
        <taxon>NPAAA clade</taxon>
        <taxon>Hologalegina</taxon>
        <taxon>IRL clade</taxon>
        <taxon>Fabeae</taxon>
        <taxon>Lathyrus</taxon>
    </lineage>
</organism>
<dbReference type="PANTHER" id="PTHR31221:SF350">
    <property type="entry name" value="WRKY TRANSCRIPTION FACTOR 48-RELATED"/>
    <property type="match status" value="1"/>
</dbReference>
<keyword evidence="4" id="KW-0804">Transcription</keyword>
<evidence type="ECO:0000259" key="7">
    <source>
        <dbReference type="PROSITE" id="PS50811"/>
    </source>
</evidence>
<dbReference type="GO" id="GO:0003700">
    <property type="term" value="F:DNA-binding transcription factor activity"/>
    <property type="evidence" value="ECO:0007669"/>
    <property type="project" value="InterPro"/>
</dbReference>
<reference evidence="8 9" key="1">
    <citation type="journal article" date="2022" name="Nat. Genet.">
        <title>Improved pea reference genome and pan-genome highlight genomic features and evolutionary characteristics.</title>
        <authorList>
            <person name="Yang T."/>
            <person name="Liu R."/>
            <person name="Luo Y."/>
            <person name="Hu S."/>
            <person name="Wang D."/>
            <person name="Wang C."/>
            <person name="Pandey M.K."/>
            <person name="Ge S."/>
            <person name="Xu Q."/>
            <person name="Li N."/>
            <person name="Li G."/>
            <person name="Huang Y."/>
            <person name="Saxena R.K."/>
            <person name="Ji Y."/>
            <person name="Li M."/>
            <person name="Yan X."/>
            <person name="He Y."/>
            <person name="Liu Y."/>
            <person name="Wang X."/>
            <person name="Xiang C."/>
            <person name="Varshney R.K."/>
            <person name="Ding H."/>
            <person name="Gao S."/>
            <person name="Zong X."/>
        </authorList>
    </citation>
    <scope>NUCLEOTIDE SEQUENCE [LARGE SCALE GENOMIC DNA]</scope>
    <source>
        <strain evidence="8 9">cv. Zhongwan 6</strain>
    </source>
</reference>
<keyword evidence="3" id="KW-0238">DNA-binding</keyword>
<dbReference type="Gene3D" id="2.20.25.80">
    <property type="entry name" value="WRKY domain"/>
    <property type="match status" value="1"/>
</dbReference>
<sequence>MASSSASSFSDEIPNNNTQESYIINFPFSPALPSCGLFDMFPPPSLSDHHDQNDASFAGDMDMLSSDEFNTSWFSDFNFETDTSESLPVATQTDVQLPPLPVLSPTAMYEVMKNNVTASTSGSSLNTSSPNEAGVVANKSVVARAENEDEREFVEGKEAEAEDRGQDRRVVAVENRNDQNQTKKLSAKPKKTDKKKQKPNRVIFKTQTELDHLNDGYRWRKSYYRCTTPGCEVKKHIERFGPKPSMLLISYEGDHTHLAPKVTCASRLEIMHDAIVASVHKIHRKIKTNGVAFALNELPMSQ</sequence>
<name>A0A9D4XBD2_PEA</name>
<feature type="compositionally biased region" description="Basic and acidic residues" evidence="6">
    <location>
        <begin position="153"/>
        <end position="177"/>
    </location>
</feature>
<dbReference type="AlphaFoldDB" id="A0A9D4XBD2"/>
<dbReference type="InterPro" id="IPR036576">
    <property type="entry name" value="WRKY_dom_sf"/>
</dbReference>
<feature type="region of interest" description="Disordered" evidence="6">
    <location>
        <begin position="147"/>
        <end position="198"/>
    </location>
</feature>
<dbReference type="GO" id="GO:0005634">
    <property type="term" value="C:nucleus"/>
    <property type="evidence" value="ECO:0007669"/>
    <property type="project" value="UniProtKB-SubCell"/>
</dbReference>
<keyword evidence="9" id="KW-1185">Reference proteome</keyword>